<dbReference type="Proteomes" id="UP000499080">
    <property type="component" value="Unassembled WGS sequence"/>
</dbReference>
<dbReference type="AlphaFoldDB" id="A0A4Y2BZ73"/>
<dbReference type="EMBL" id="BGPR01084850">
    <property type="protein sequence ID" value="GBL97109.1"/>
    <property type="molecule type" value="Genomic_DNA"/>
</dbReference>
<comment type="caution">
    <text evidence="1">The sequence shown here is derived from an EMBL/GenBank/DDBJ whole genome shotgun (WGS) entry which is preliminary data.</text>
</comment>
<organism evidence="1 2">
    <name type="scientific">Araneus ventricosus</name>
    <name type="common">Orbweaver spider</name>
    <name type="synonym">Epeira ventricosa</name>
    <dbReference type="NCBI Taxonomy" id="182803"/>
    <lineage>
        <taxon>Eukaryota</taxon>
        <taxon>Metazoa</taxon>
        <taxon>Ecdysozoa</taxon>
        <taxon>Arthropoda</taxon>
        <taxon>Chelicerata</taxon>
        <taxon>Arachnida</taxon>
        <taxon>Araneae</taxon>
        <taxon>Araneomorphae</taxon>
        <taxon>Entelegynae</taxon>
        <taxon>Araneoidea</taxon>
        <taxon>Araneidae</taxon>
        <taxon>Araneus</taxon>
    </lineage>
</organism>
<name>A0A4Y2BZ73_ARAVE</name>
<evidence type="ECO:0000313" key="1">
    <source>
        <dbReference type="EMBL" id="GBL97109.1"/>
    </source>
</evidence>
<keyword evidence="2" id="KW-1185">Reference proteome</keyword>
<protein>
    <submittedName>
        <fullName evidence="1">Uncharacterized protein</fullName>
    </submittedName>
</protein>
<sequence>MIGSIAYLFVFSFRGTSFGGHGGLTAESRLWGRRRAGNLRGRIPPKIRCVCGHTASSYTADSFTSFTADSVSNPGVLWGYSPLPKLKRNS</sequence>
<evidence type="ECO:0000313" key="2">
    <source>
        <dbReference type="Proteomes" id="UP000499080"/>
    </source>
</evidence>
<reference evidence="1 2" key="1">
    <citation type="journal article" date="2019" name="Sci. Rep.">
        <title>Orb-weaving spider Araneus ventricosus genome elucidates the spidroin gene catalogue.</title>
        <authorList>
            <person name="Kono N."/>
            <person name="Nakamura H."/>
            <person name="Ohtoshi R."/>
            <person name="Moran D.A.P."/>
            <person name="Shinohara A."/>
            <person name="Yoshida Y."/>
            <person name="Fujiwara M."/>
            <person name="Mori M."/>
            <person name="Tomita M."/>
            <person name="Arakawa K."/>
        </authorList>
    </citation>
    <scope>NUCLEOTIDE SEQUENCE [LARGE SCALE GENOMIC DNA]</scope>
</reference>
<proteinExistence type="predicted"/>
<gene>
    <name evidence="1" type="ORF">AVEN_242820_1</name>
</gene>
<accession>A0A4Y2BZ73</accession>